<dbReference type="AlphaFoldDB" id="A0A2W2B6U3"/>
<feature type="region of interest" description="Disordered" evidence="2">
    <location>
        <begin position="279"/>
        <end position="309"/>
    </location>
</feature>
<dbReference type="InterPro" id="IPR041628">
    <property type="entry name" value="ChlI/MoxR_AAA_lid"/>
</dbReference>
<feature type="domain" description="VWFA" evidence="3">
    <location>
        <begin position="358"/>
        <end position="511"/>
    </location>
</feature>
<dbReference type="Pfam" id="PF13519">
    <property type="entry name" value="VWA_2"/>
    <property type="match status" value="1"/>
</dbReference>
<reference evidence="5" key="1">
    <citation type="submission" date="2018-06" db="EMBL/GenBank/DDBJ databases">
        <title>Aestuariibacter litoralis strain KCTC 52945T.</title>
        <authorList>
            <person name="Li X."/>
            <person name="Salam N."/>
            <person name="Li J.-L."/>
            <person name="Chen Y.-M."/>
            <person name="Yang Z.-W."/>
            <person name="Zhang L.-Y."/>
            <person name="Han M.-X."/>
            <person name="Xiao M."/>
            <person name="Li W.-J."/>
        </authorList>
    </citation>
    <scope>NUCLEOTIDE SEQUENCE [LARGE SCALE GENOMIC DNA]</scope>
    <source>
        <strain evidence="5">KCTC 52945</strain>
    </source>
</reference>
<comment type="caution">
    <text evidence="4">The sequence shown here is derived from an EMBL/GenBank/DDBJ whole genome shotgun (WGS) entry which is preliminary data.</text>
</comment>
<proteinExistence type="inferred from homology"/>
<feature type="region of interest" description="Disordered" evidence="2">
    <location>
        <begin position="221"/>
        <end position="250"/>
    </location>
</feature>
<dbReference type="PANTHER" id="PTHR43473">
    <property type="entry name" value="MAGNESIUM-CHELATASE SUBUNIT CHLD, CHLOROPLASTIC"/>
    <property type="match status" value="1"/>
</dbReference>
<dbReference type="PROSITE" id="PS50234">
    <property type="entry name" value="VWFA"/>
    <property type="match status" value="1"/>
</dbReference>
<dbReference type="RefSeq" id="WP_111199429.1">
    <property type="nucleotide sequence ID" value="NZ_QKVK01000007.1"/>
</dbReference>
<dbReference type="InterPro" id="IPR002035">
    <property type="entry name" value="VWF_A"/>
</dbReference>
<dbReference type="SUPFAM" id="SSF53300">
    <property type="entry name" value="vWA-like"/>
    <property type="match status" value="1"/>
</dbReference>
<dbReference type="Gene3D" id="1.10.8.80">
    <property type="entry name" value="Magnesium chelatase subunit I, C-Terminal domain"/>
    <property type="match status" value="1"/>
</dbReference>
<evidence type="ECO:0000313" key="5">
    <source>
        <dbReference type="Proteomes" id="UP000248795"/>
    </source>
</evidence>
<dbReference type="EMBL" id="QKVK01000007">
    <property type="protein sequence ID" value="PZF76044.1"/>
    <property type="molecule type" value="Genomic_DNA"/>
</dbReference>
<keyword evidence="5" id="KW-1185">Reference proteome</keyword>
<evidence type="ECO:0000256" key="1">
    <source>
        <dbReference type="ARBA" id="ARBA00005799"/>
    </source>
</evidence>
<dbReference type="InterPro" id="IPR041702">
    <property type="entry name" value="BchD/ChlD_VWA"/>
</dbReference>
<dbReference type="Pfam" id="PF17863">
    <property type="entry name" value="AAA_lid_2"/>
    <property type="match status" value="1"/>
</dbReference>
<evidence type="ECO:0000259" key="3">
    <source>
        <dbReference type="PROSITE" id="PS50234"/>
    </source>
</evidence>
<dbReference type="CDD" id="cd01451">
    <property type="entry name" value="vWA_Magnesium_chelatase"/>
    <property type="match status" value="1"/>
</dbReference>
<dbReference type="Proteomes" id="UP000248795">
    <property type="component" value="Unassembled WGS sequence"/>
</dbReference>
<sequence length="540" mass="56698">MSEAALACALLALDPTGLKGAVLKGDAAAFLSALKQLSGRTCHRVPPHIGIDRLAGAIDVAATLKSGAPVHDHGLLAEARGLLLLTSAERLPLDRAALIAAAMDHGAPFTVIAHDEGIDDEHAPMILIERVAFLLDVSTYEPLDIDIGAARALLPSVVIPDRITEGLCQTALALGLSSIRPAVMALRAARAAAALDGRLAVDDDDAGLAARLVLAPRAVTYPAVEDEPEQPAPQDQPDPGDTEDGAPTPQDLADRLLDAVKASLPEGLLAALERNLRQPASRSGAGAVSQKAGLRRGRPAGTRQGEPKNGARLSLIDTLRAAAPWQPLRRRSNPVRKGLQVEKPDFRIRRFKEKRETTAIFAVDASGSAALHRMAEAKGAVELLLADCYVRRDRTALIAFRGKQAELLLPPTRSLQRAKKSLADLPGGGGTPLAAGIEQSMLVADQVRRAGGVPLIVFLTDGKANIARDGTADRAAALRDAEAAARALRIAGVRTLMIDLSDTRTGPARRLAEAMGADYLPLPHADATKISARVNAAMQA</sequence>
<gene>
    <name evidence="4" type="primary">bchD</name>
    <name evidence="4" type="ORF">DK847_15500</name>
</gene>
<protein>
    <submittedName>
        <fullName evidence="4">Magnesium chelatase ATPase subunit D</fullName>
    </submittedName>
</protein>
<dbReference type="Gene3D" id="3.40.50.410">
    <property type="entry name" value="von Willebrand factor, type A domain"/>
    <property type="match status" value="1"/>
</dbReference>
<comment type="similarity">
    <text evidence="1">Belongs to the Mg-chelatase subunits D/I family.</text>
</comment>
<name>A0A2W2B6U3_9HYPH</name>
<evidence type="ECO:0000313" key="4">
    <source>
        <dbReference type="EMBL" id="PZF76044.1"/>
    </source>
</evidence>
<dbReference type="SMART" id="SM00327">
    <property type="entry name" value="VWA"/>
    <property type="match status" value="1"/>
</dbReference>
<organism evidence="4 5">
    <name type="scientific">Aestuariivirga litoralis</name>
    <dbReference type="NCBI Taxonomy" id="2650924"/>
    <lineage>
        <taxon>Bacteria</taxon>
        <taxon>Pseudomonadati</taxon>
        <taxon>Pseudomonadota</taxon>
        <taxon>Alphaproteobacteria</taxon>
        <taxon>Hyphomicrobiales</taxon>
        <taxon>Aestuariivirgaceae</taxon>
        <taxon>Aestuariivirga</taxon>
    </lineage>
</organism>
<evidence type="ECO:0000256" key="2">
    <source>
        <dbReference type="SAM" id="MobiDB-lite"/>
    </source>
</evidence>
<dbReference type="PANTHER" id="PTHR43473:SF2">
    <property type="entry name" value="MAGNESIUM-CHELATASE SUBUNIT CHLD, CHLOROPLASTIC"/>
    <property type="match status" value="1"/>
</dbReference>
<dbReference type="NCBIfam" id="NF009943">
    <property type="entry name" value="PRK13406.1"/>
    <property type="match status" value="1"/>
</dbReference>
<accession>A0A2W2B6U3</accession>
<dbReference type="InterPro" id="IPR036465">
    <property type="entry name" value="vWFA_dom_sf"/>
</dbReference>